<evidence type="ECO:0000313" key="15">
    <source>
        <dbReference type="EMBL" id="VDM82891.1"/>
    </source>
</evidence>
<sequence>MLWSDGSSECRPPSMDESSKISAAEDKGFLGLHAPNDTTSHVARGLDNLGSMNWHIVVVWFTALFPYVVLGVLFIRGITLPGSEMGIEYYLKPNIKMLK</sequence>
<dbReference type="EMBL" id="UYYB01119913">
    <property type="protein sequence ID" value="VDM82891.1"/>
    <property type="molecule type" value="Genomic_DNA"/>
</dbReference>
<evidence type="ECO:0000313" key="16">
    <source>
        <dbReference type="Proteomes" id="UP000270094"/>
    </source>
</evidence>
<keyword evidence="2" id="KW-0813">Transport</keyword>
<dbReference type="GO" id="GO:0051583">
    <property type="term" value="P:dopamine uptake involved in synaptic transmission"/>
    <property type="evidence" value="ECO:0007669"/>
    <property type="project" value="TreeGrafter"/>
</dbReference>
<evidence type="ECO:0000256" key="5">
    <source>
        <dbReference type="ARBA" id="ARBA00022723"/>
    </source>
</evidence>
<dbReference type="Pfam" id="PF00209">
    <property type="entry name" value="SNF"/>
    <property type="match status" value="1"/>
</dbReference>
<evidence type="ECO:0000256" key="12">
    <source>
        <dbReference type="ARBA" id="ARBA00023180"/>
    </source>
</evidence>
<keyword evidence="16" id="KW-1185">Reference proteome</keyword>
<organism evidence="15 16">
    <name type="scientific">Strongylus vulgaris</name>
    <name type="common">Blood worm</name>
    <dbReference type="NCBI Taxonomy" id="40348"/>
    <lineage>
        <taxon>Eukaryota</taxon>
        <taxon>Metazoa</taxon>
        <taxon>Ecdysozoa</taxon>
        <taxon>Nematoda</taxon>
        <taxon>Chromadorea</taxon>
        <taxon>Rhabditida</taxon>
        <taxon>Rhabditina</taxon>
        <taxon>Rhabditomorpha</taxon>
        <taxon>Strongyloidea</taxon>
        <taxon>Strongylidae</taxon>
        <taxon>Strongylus</taxon>
    </lineage>
</organism>
<keyword evidence="3" id="KW-1003">Cell membrane</keyword>
<reference evidence="15 16" key="1">
    <citation type="submission" date="2018-11" db="EMBL/GenBank/DDBJ databases">
        <authorList>
            <consortium name="Pathogen Informatics"/>
        </authorList>
    </citation>
    <scope>NUCLEOTIDE SEQUENCE [LARGE SCALE GENOMIC DNA]</scope>
</reference>
<evidence type="ECO:0000256" key="13">
    <source>
        <dbReference type="SAM" id="MobiDB-lite"/>
    </source>
</evidence>
<dbReference type="GO" id="GO:0046872">
    <property type="term" value="F:metal ion binding"/>
    <property type="evidence" value="ECO:0007669"/>
    <property type="project" value="UniProtKB-KW"/>
</dbReference>
<dbReference type="GO" id="GO:0015874">
    <property type="term" value="P:norepinephrine transport"/>
    <property type="evidence" value="ECO:0007669"/>
    <property type="project" value="TreeGrafter"/>
</dbReference>
<feature type="transmembrane region" description="Helical" evidence="14">
    <location>
        <begin position="54"/>
        <end position="75"/>
    </location>
</feature>
<name>A0A3P7JBE8_STRVU</name>
<proteinExistence type="predicted"/>
<dbReference type="GO" id="GO:0006865">
    <property type="term" value="P:amino acid transport"/>
    <property type="evidence" value="ECO:0007669"/>
    <property type="project" value="TreeGrafter"/>
</dbReference>
<evidence type="ECO:0000256" key="1">
    <source>
        <dbReference type="ARBA" id="ARBA00004651"/>
    </source>
</evidence>
<dbReference type="InterPro" id="IPR000175">
    <property type="entry name" value="Na/ntran_symport"/>
</dbReference>
<comment type="subcellular location">
    <subcellularLocation>
        <location evidence="1">Cell membrane</location>
        <topology evidence="1">Multi-pass membrane protein</topology>
    </subcellularLocation>
</comment>
<evidence type="ECO:0000256" key="11">
    <source>
        <dbReference type="ARBA" id="ARBA00023157"/>
    </source>
</evidence>
<evidence type="ECO:0000256" key="2">
    <source>
        <dbReference type="ARBA" id="ARBA00022448"/>
    </source>
</evidence>
<feature type="region of interest" description="Disordered" evidence="13">
    <location>
        <begin position="1"/>
        <end position="20"/>
    </location>
</feature>
<keyword evidence="9" id="KW-0915">Sodium</keyword>
<dbReference type="GO" id="GO:0042734">
    <property type="term" value="C:presynaptic membrane"/>
    <property type="evidence" value="ECO:0007669"/>
    <property type="project" value="TreeGrafter"/>
</dbReference>
<keyword evidence="8 14" id="KW-1133">Transmembrane helix</keyword>
<evidence type="ECO:0000256" key="8">
    <source>
        <dbReference type="ARBA" id="ARBA00022989"/>
    </source>
</evidence>
<evidence type="ECO:0000256" key="14">
    <source>
        <dbReference type="SAM" id="Phobius"/>
    </source>
</evidence>
<protein>
    <submittedName>
        <fullName evidence="15">Uncharacterized protein</fullName>
    </submittedName>
</protein>
<dbReference type="GO" id="GO:0005330">
    <property type="term" value="F:dopamine:sodium symporter activity"/>
    <property type="evidence" value="ECO:0007669"/>
    <property type="project" value="TreeGrafter"/>
</dbReference>
<keyword evidence="7" id="KW-0769">Symport</keyword>
<evidence type="ECO:0000256" key="7">
    <source>
        <dbReference type="ARBA" id="ARBA00022847"/>
    </source>
</evidence>
<accession>A0A3P7JBE8</accession>
<dbReference type="OrthoDB" id="6581954at2759"/>
<keyword evidence="5" id="KW-0479">Metal-binding</keyword>
<dbReference type="PROSITE" id="PS50267">
    <property type="entry name" value="NA_NEUROTRAN_SYMP_3"/>
    <property type="match status" value="1"/>
</dbReference>
<evidence type="ECO:0000256" key="10">
    <source>
        <dbReference type="ARBA" id="ARBA00023136"/>
    </source>
</evidence>
<dbReference type="PANTHER" id="PTHR11616">
    <property type="entry name" value="SODIUM/CHLORIDE DEPENDENT TRANSPORTER"/>
    <property type="match status" value="1"/>
</dbReference>
<dbReference type="InterPro" id="IPR037272">
    <property type="entry name" value="SNS_sf"/>
</dbReference>
<dbReference type="Proteomes" id="UP000270094">
    <property type="component" value="Unassembled WGS sequence"/>
</dbReference>
<dbReference type="GO" id="GO:0030424">
    <property type="term" value="C:axon"/>
    <property type="evidence" value="ECO:0007669"/>
    <property type="project" value="TreeGrafter"/>
</dbReference>
<keyword evidence="10 14" id="KW-0472">Membrane</keyword>
<dbReference type="AlphaFoldDB" id="A0A3P7JBE8"/>
<keyword evidence="6" id="KW-0532">Neurotransmitter transport</keyword>
<dbReference type="PANTHER" id="PTHR11616:SF320">
    <property type="entry name" value="SODIUM-DEPENDENT NORADRENALINE TRANSPORTER"/>
    <property type="match status" value="1"/>
</dbReference>
<dbReference type="GO" id="GO:0032809">
    <property type="term" value="C:neuronal cell body membrane"/>
    <property type="evidence" value="ECO:0007669"/>
    <property type="project" value="TreeGrafter"/>
</dbReference>
<evidence type="ECO:0000256" key="4">
    <source>
        <dbReference type="ARBA" id="ARBA00022692"/>
    </source>
</evidence>
<evidence type="ECO:0000256" key="9">
    <source>
        <dbReference type="ARBA" id="ARBA00023053"/>
    </source>
</evidence>
<keyword evidence="11" id="KW-1015">Disulfide bond</keyword>
<feature type="non-terminal residue" evidence="15">
    <location>
        <position position="99"/>
    </location>
</feature>
<evidence type="ECO:0000256" key="3">
    <source>
        <dbReference type="ARBA" id="ARBA00022475"/>
    </source>
</evidence>
<keyword evidence="12" id="KW-0325">Glycoprotein</keyword>
<keyword evidence="4 14" id="KW-0812">Transmembrane</keyword>
<evidence type="ECO:0000256" key="6">
    <source>
        <dbReference type="ARBA" id="ARBA00022775"/>
    </source>
</evidence>
<dbReference type="SUPFAM" id="SSF161070">
    <property type="entry name" value="SNF-like"/>
    <property type="match status" value="1"/>
</dbReference>
<gene>
    <name evidence="15" type="ORF">SVUK_LOCUS17889</name>
</gene>